<dbReference type="Proteomes" id="UP000799444">
    <property type="component" value="Unassembled WGS sequence"/>
</dbReference>
<keyword evidence="2" id="KW-1185">Reference proteome</keyword>
<dbReference type="OrthoDB" id="5309037at2759"/>
<reference evidence="1" key="1">
    <citation type="journal article" date="2020" name="Stud. Mycol.">
        <title>101 Dothideomycetes genomes: a test case for predicting lifestyles and emergence of pathogens.</title>
        <authorList>
            <person name="Haridas S."/>
            <person name="Albert R."/>
            <person name="Binder M."/>
            <person name="Bloem J."/>
            <person name="Labutti K."/>
            <person name="Salamov A."/>
            <person name="Andreopoulos B."/>
            <person name="Baker S."/>
            <person name="Barry K."/>
            <person name="Bills G."/>
            <person name="Bluhm B."/>
            <person name="Cannon C."/>
            <person name="Castanera R."/>
            <person name="Culley D."/>
            <person name="Daum C."/>
            <person name="Ezra D."/>
            <person name="Gonzalez J."/>
            <person name="Henrissat B."/>
            <person name="Kuo A."/>
            <person name="Liang C."/>
            <person name="Lipzen A."/>
            <person name="Lutzoni F."/>
            <person name="Magnuson J."/>
            <person name="Mondo S."/>
            <person name="Nolan M."/>
            <person name="Ohm R."/>
            <person name="Pangilinan J."/>
            <person name="Park H.-J."/>
            <person name="Ramirez L."/>
            <person name="Alfaro M."/>
            <person name="Sun H."/>
            <person name="Tritt A."/>
            <person name="Yoshinaga Y."/>
            <person name="Zwiers L.-H."/>
            <person name="Turgeon B."/>
            <person name="Goodwin S."/>
            <person name="Spatafora J."/>
            <person name="Crous P."/>
            <person name="Grigoriev I."/>
        </authorList>
    </citation>
    <scope>NUCLEOTIDE SEQUENCE</scope>
    <source>
        <strain evidence="1">CBS 125425</strain>
    </source>
</reference>
<name>A0A9P4UZ87_9PLEO</name>
<organism evidence="1 2">
    <name type="scientific">Polyplosphaeria fusca</name>
    <dbReference type="NCBI Taxonomy" id="682080"/>
    <lineage>
        <taxon>Eukaryota</taxon>
        <taxon>Fungi</taxon>
        <taxon>Dikarya</taxon>
        <taxon>Ascomycota</taxon>
        <taxon>Pezizomycotina</taxon>
        <taxon>Dothideomycetes</taxon>
        <taxon>Pleosporomycetidae</taxon>
        <taxon>Pleosporales</taxon>
        <taxon>Tetraplosphaeriaceae</taxon>
        <taxon>Polyplosphaeria</taxon>
    </lineage>
</organism>
<accession>A0A9P4UZ87</accession>
<comment type="caution">
    <text evidence="1">The sequence shown here is derived from an EMBL/GenBank/DDBJ whole genome shotgun (WGS) entry which is preliminary data.</text>
</comment>
<evidence type="ECO:0000313" key="1">
    <source>
        <dbReference type="EMBL" id="KAF2730768.1"/>
    </source>
</evidence>
<protein>
    <recommendedName>
        <fullName evidence="3">C2H2-type domain-containing protein</fullName>
    </recommendedName>
</protein>
<dbReference type="AlphaFoldDB" id="A0A9P4UZ87"/>
<proteinExistence type="predicted"/>
<dbReference type="EMBL" id="ML996210">
    <property type="protein sequence ID" value="KAF2730768.1"/>
    <property type="molecule type" value="Genomic_DNA"/>
</dbReference>
<gene>
    <name evidence="1" type="ORF">EJ04DRAFT_31766</name>
</gene>
<sequence>MTMESQLRHLSVQRVIRNQDFSGLSEMADQSQSLTWQNLQLIQAQPHNSSALPLPLAQSPASCLNVHTICENALLYSSNSRRFHQVAHKIPTRGQTAYCCTRCDMRITQTSLRLSKTTQDRVWIGPSGMLKAHCMLRGSEAPGWTCIWKKISRECYLRFDGERDLLKHVKSCHLNKVEGRGWEVEWPNDARERSVGKCGFGVVIGGKEMLEGDGCFVVPRSVVFELP</sequence>
<evidence type="ECO:0008006" key="3">
    <source>
        <dbReference type="Google" id="ProtNLM"/>
    </source>
</evidence>
<evidence type="ECO:0000313" key="2">
    <source>
        <dbReference type="Proteomes" id="UP000799444"/>
    </source>
</evidence>